<reference evidence="1 2" key="1">
    <citation type="submission" date="2016-05" db="EMBL/GenBank/DDBJ databases">
        <title>Comparative analysis of secretome profiles of manganese(II)-oxidizing ascomycete fungi.</title>
        <authorList>
            <consortium name="DOE Joint Genome Institute"/>
            <person name="Zeiner C.A."/>
            <person name="Purvine S.O."/>
            <person name="Zink E.M."/>
            <person name="Wu S."/>
            <person name="Pasa-Tolic L."/>
            <person name="Chaput D.L."/>
            <person name="Haridas S."/>
            <person name="Grigoriev I.V."/>
            <person name="Santelli C.M."/>
            <person name="Hansel C.M."/>
        </authorList>
    </citation>
    <scope>NUCLEOTIDE SEQUENCE [LARGE SCALE GENOMIC DNA]</scope>
    <source>
        <strain evidence="1 2">AP3s5-JAC2a</strain>
    </source>
</reference>
<evidence type="ECO:0000313" key="1">
    <source>
        <dbReference type="EMBL" id="OAG04514.1"/>
    </source>
</evidence>
<evidence type="ECO:0000313" key="2">
    <source>
        <dbReference type="Proteomes" id="UP000077069"/>
    </source>
</evidence>
<name>A0A177C9U1_9PLEO</name>
<gene>
    <name evidence="1" type="ORF">CC84DRAFT_1164963</name>
</gene>
<proteinExistence type="predicted"/>
<dbReference type="EMBL" id="KV441553">
    <property type="protein sequence ID" value="OAG04514.1"/>
    <property type="molecule type" value="Genomic_DNA"/>
</dbReference>
<dbReference type="AlphaFoldDB" id="A0A177C9U1"/>
<accession>A0A177C9U1</accession>
<dbReference type="RefSeq" id="XP_018034879.1">
    <property type="nucleotide sequence ID" value="XM_018178610.1"/>
</dbReference>
<organism evidence="1 2">
    <name type="scientific">Paraphaeosphaeria sporulosa</name>
    <dbReference type="NCBI Taxonomy" id="1460663"/>
    <lineage>
        <taxon>Eukaryota</taxon>
        <taxon>Fungi</taxon>
        <taxon>Dikarya</taxon>
        <taxon>Ascomycota</taxon>
        <taxon>Pezizomycotina</taxon>
        <taxon>Dothideomycetes</taxon>
        <taxon>Pleosporomycetidae</taxon>
        <taxon>Pleosporales</taxon>
        <taxon>Massarineae</taxon>
        <taxon>Didymosphaeriaceae</taxon>
        <taxon>Paraphaeosphaeria</taxon>
    </lineage>
</organism>
<dbReference type="GeneID" id="28762096"/>
<dbReference type="InParanoid" id="A0A177C9U1"/>
<protein>
    <submittedName>
        <fullName evidence="1">Uncharacterized protein</fullName>
    </submittedName>
</protein>
<keyword evidence="2" id="KW-1185">Reference proteome</keyword>
<sequence length="54" mass="5750">MNGSCAVYCASLAMHGGVEGMHDAAAVAPGRRRFPWRKRVQDTASNCVFSNAPP</sequence>
<dbReference type="Proteomes" id="UP000077069">
    <property type="component" value="Unassembled WGS sequence"/>
</dbReference>